<protein>
    <submittedName>
        <fullName evidence="1">Uncharacterized protein</fullName>
    </submittedName>
</protein>
<dbReference type="AlphaFoldDB" id="A0A0G1RJ37"/>
<dbReference type="Proteomes" id="UP000034107">
    <property type="component" value="Unassembled WGS sequence"/>
</dbReference>
<sequence>SKLNSRHALDQSAALVVAILDEARSLTLSSTGDSQYGVYFEDSRVVLFKGSTYSQSDLSNVVTELNALVGLRNVTLAGGGTSVVFKRLTGGTDQVGSVEIFLKASPETPRTVSVSATGVSNVDF</sequence>
<evidence type="ECO:0000313" key="2">
    <source>
        <dbReference type="Proteomes" id="UP000034107"/>
    </source>
</evidence>
<accession>A0A0G1RJ37</accession>
<gene>
    <name evidence="1" type="ORF">UX31_C0024G0019</name>
</gene>
<name>A0A0G1RJ37_9BACT</name>
<comment type="caution">
    <text evidence="1">The sequence shown here is derived from an EMBL/GenBank/DDBJ whole genome shotgun (WGS) entry which is preliminary data.</text>
</comment>
<dbReference type="EMBL" id="LCLS01000024">
    <property type="protein sequence ID" value="KKU20950.1"/>
    <property type="molecule type" value="Genomic_DNA"/>
</dbReference>
<proteinExistence type="predicted"/>
<reference evidence="1 2" key="1">
    <citation type="journal article" date="2015" name="Nature">
        <title>rRNA introns, odd ribosomes, and small enigmatic genomes across a large radiation of phyla.</title>
        <authorList>
            <person name="Brown C.T."/>
            <person name="Hug L.A."/>
            <person name="Thomas B.C."/>
            <person name="Sharon I."/>
            <person name="Castelle C.J."/>
            <person name="Singh A."/>
            <person name="Wilkins M.J."/>
            <person name="Williams K.H."/>
            <person name="Banfield J.F."/>
        </authorList>
    </citation>
    <scope>NUCLEOTIDE SEQUENCE [LARGE SCALE GENOMIC DNA]</scope>
</reference>
<feature type="non-terminal residue" evidence="1">
    <location>
        <position position="1"/>
    </location>
</feature>
<evidence type="ECO:0000313" key="1">
    <source>
        <dbReference type="EMBL" id="KKU20950.1"/>
    </source>
</evidence>
<organism evidence="1 2">
    <name type="scientific">Candidatus Nomurabacteria bacterium GW2011_GWA1_46_11</name>
    <dbReference type="NCBI Taxonomy" id="1618732"/>
    <lineage>
        <taxon>Bacteria</taxon>
        <taxon>Candidatus Nomuraibacteriota</taxon>
    </lineage>
</organism>